<evidence type="ECO:0000313" key="1">
    <source>
        <dbReference type="Proteomes" id="UP000887565"/>
    </source>
</evidence>
<dbReference type="Proteomes" id="UP000887565">
    <property type="component" value="Unplaced"/>
</dbReference>
<proteinExistence type="predicted"/>
<name>A0A915KQD0_ROMCU</name>
<evidence type="ECO:0000313" key="2">
    <source>
        <dbReference type="WBParaSite" id="nRc.2.0.1.t41092-RA"/>
    </source>
</evidence>
<keyword evidence="1" id="KW-1185">Reference proteome</keyword>
<protein>
    <submittedName>
        <fullName evidence="2">Uncharacterized protein</fullName>
    </submittedName>
</protein>
<dbReference type="AlphaFoldDB" id="A0A915KQD0"/>
<dbReference type="WBParaSite" id="nRc.2.0.1.t41092-RA">
    <property type="protein sequence ID" value="nRc.2.0.1.t41092-RA"/>
    <property type="gene ID" value="nRc.2.0.1.g41092"/>
</dbReference>
<reference evidence="2" key="1">
    <citation type="submission" date="2022-11" db="UniProtKB">
        <authorList>
            <consortium name="WormBaseParasite"/>
        </authorList>
    </citation>
    <scope>IDENTIFICATION</scope>
</reference>
<organism evidence="1 2">
    <name type="scientific">Romanomermis culicivorax</name>
    <name type="common">Nematode worm</name>
    <dbReference type="NCBI Taxonomy" id="13658"/>
    <lineage>
        <taxon>Eukaryota</taxon>
        <taxon>Metazoa</taxon>
        <taxon>Ecdysozoa</taxon>
        <taxon>Nematoda</taxon>
        <taxon>Enoplea</taxon>
        <taxon>Dorylaimia</taxon>
        <taxon>Mermithida</taxon>
        <taxon>Mermithoidea</taxon>
        <taxon>Mermithidae</taxon>
        <taxon>Romanomermis</taxon>
    </lineage>
</organism>
<accession>A0A915KQD0</accession>
<sequence>MLKPPLKLVIPGPDPVEQKVQPPSVTTSTAQDKLDLMTAQMEKMMVILGQMQNQIVAQQQKITDLKTGNFVVVCFPPIFIVLSKGVRGSQVASGESNMDHQ</sequence>